<evidence type="ECO:0000313" key="4">
    <source>
        <dbReference type="Proteomes" id="UP000272778"/>
    </source>
</evidence>
<dbReference type="Proteomes" id="UP000272778">
    <property type="component" value="Unassembled WGS sequence"/>
</dbReference>
<gene>
    <name evidence="3" type="ORF">D1Y85_22185</name>
</gene>
<feature type="signal peptide" evidence="2">
    <location>
        <begin position="1"/>
        <end position="22"/>
    </location>
</feature>
<comment type="caution">
    <text evidence="3">The sequence shown here is derived from an EMBL/GenBank/DDBJ whole genome shotgun (WGS) entry which is preliminary data.</text>
</comment>
<evidence type="ECO:0000256" key="1">
    <source>
        <dbReference type="SAM" id="MobiDB-lite"/>
    </source>
</evidence>
<evidence type="ECO:0000313" key="3">
    <source>
        <dbReference type="EMBL" id="RQH02194.1"/>
    </source>
</evidence>
<protein>
    <submittedName>
        <fullName evidence="3">Uncharacterized protein</fullName>
    </submittedName>
</protein>
<sequence length="129" mass="13801">MQIIRPFTLLVVAAACQSHALAAGGETGDTGDYARVPAPAPAPASMPEVPGYQLPRENPMPDEAKLLGAPREVGTSAPDDDNNATPDATRRTKPIFTTTPPPRRHDVLPNPWPPAWSSTSGRPAYRNPW</sequence>
<accession>A0A3N6MDZ9</accession>
<proteinExistence type="predicted"/>
<dbReference type="RefSeq" id="WP_124153228.1">
    <property type="nucleotide sequence ID" value="NZ_RQIS01000019.1"/>
</dbReference>
<keyword evidence="4" id="KW-1185">Reference proteome</keyword>
<feature type="chain" id="PRO_5018115924" evidence="2">
    <location>
        <begin position="23"/>
        <end position="129"/>
    </location>
</feature>
<organism evidence="3 4">
    <name type="scientific">Paraburkholderia dinghuensis</name>
    <dbReference type="NCBI Taxonomy" id="2305225"/>
    <lineage>
        <taxon>Bacteria</taxon>
        <taxon>Pseudomonadati</taxon>
        <taxon>Pseudomonadota</taxon>
        <taxon>Betaproteobacteria</taxon>
        <taxon>Burkholderiales</taxon>
        <taxon>Burkholderiaceae</taxon>
        <taxon>Paraburkholderia</taxon>
    </lineage>
</organism>
<dbReference type="PROSITE" id="PS51257">
    <property type="entry name" value="PROKAR_LIPOPROTEIN"/>
    <property type="match status" value="1"/>
</dbReference>
<name>A0A3N6MDZ9_9BURK</name>
<feature type="region of interest" description="Disordered" evidence="1">
    <location>
        <begin position="23"/>
        <end position="129"/>
    </location>
</feature>
<dbReference type="AlphaFoldDB" id="A0A3N6MDZ9"/>
<evidence type="ECO:0000256" key="2">
    <source>
        <dbReference type="SAM" id="SignalP"/>
    </source>
</evidence>
<reference evidence="3 4" key="1">
    <citation type="submission" date="2018-11" db="EMBL/GenBank/DDBJ databases">
        <title>Paraburkholderia sp. DHOA04, isolated from soil.</title>
        <authorList>
            <person name="Gao Z.-H."/>
            <person name="Qiu L.-H."/>
            <person name="Fu J.-C."/>
        </authorList>
    </citation>
    <scope>NUCLEOTIDE SEQUENCE [LARGE SCALE GENOMIC DNA]</scope>
    <source>
        <strain evidence="3 4">DHOA04</strain>
    </source>
</reference>
<keyword evidence="2" id="KW-0732">Signal</keyword>
<dbReference type="EMBL" id="RQIS01000019">
    <property type="protein sequence ID" value="RQH02194.1"/>
    <property type="molecule type" value="Genomic_DNA"/>
</dbReference>